<dbReference type="PANTHER" id="PTHR22929">
    <property type="entry name" value="RNA POLYMERASE III TRANSCRIPTION INITIATION FACTOR B"/>
    <property type="match status" value="1"/>
</dbReference>
<evidence type="ECO:0000313" key="5">
    <source>
        <dbReference type="Proteomes" id="UP001608902"/>
    </source>
</evidence>
<sequence>MISRRFRLQARPNLKGTTTKHNISSETTKNAADGNIQSSDVQSKSSNDSKTDLVYPSVSEGSHASSLALENTSAVHDACVPSVTNTCVDKPEPSNSDRRHSETISTEADSVDTGSSNNILSRKRTVSNTPSCSFSPPLSPHTPRNRRKFKGTEPLDPKTMTMFDLISWNPKYEKGLRGPQIEEEKTEKTGNDSPKNPPAEVKKKVAAPQVKIAEDGTLILDESSLTVTNEEKQHMIWETVNEDRGFKKISSLSFRKNPLKRGTSWSELETDLFYEVLRATGPDFGLMHEFFPSRTRPELKLKFNREERTNWERLKYALESPTILDDSLYKRASKMAAKVKEEQLKRMSEKTSKKSKINATVTWNEDEADLIAEAEDEILRIQQENETSPSSSGRQIKTATSKKNREKNRLLEETEKEALEKLKQKQLLSRKKERQKYSSIYDDLDDDFPDFEIIEEPGRKDVAIEKGDGGPPVVRIPKGVTAVVCHADDEQPQRVKFVVPGENGASPTEYLIQHQLGPSQPTTGFLHLFASL</sequence>
<dbReference type="SMART" id="SM00717">
    <property type="entry name" value="SANT"/>
    <property type="match status" value="1"/>
</dbReference>
<feature type="compositionally biased region" description="Polar residues" evidence="2">
    <location>
        <begin position="15"/>
        <end position="30"/>
    </location>
</feature>
<feature type="region of interest" description="Disordered" evidence="2">
    <location>
        <begin position="83"/>
        <end position="156"/>
    </location>
</feature>
<reference evidence="4 5" key="1">
    <citation type="submission" date="2024-08" db="EMBL/GenBank/DDBJ databases">
        <title>Gnathostoma spinigerum genome.</title>
        <authorList>
            <person name="Gonzalez-Bertolin B."/>
            <person name="Monzon S."/>
            <person name="Zaballos A."/>
            <person name="Jimenez P."/>
            <person name="Dekumyoy P."/>
            <person name="Varona S."/>
            <person name="Cuesta I."/>
            <person name="Sumanam S."/>
            <person name="Adisakwattana P."/>
            <person name="Gasser R.B."/>
            <person name="Hernandez-Gonzalez A."/>
            <person name="Young N.D."/>
            <person name="Perteguer M.J."/>
        </authorList>
    </citation>
    <scope>NUCLEOTIDE SEQUENCE [LARGE SCALE GENOMIC DNA]</scope>
    <source>
        <strain evidence="4">AL3</strain>
        <tissue evidence="4">Liver</tissue>
    </source>
</reference>
<dbReference type="PANTHER" id="PTHR22929:SF0">
    <property type="entry name" value="TRANSCRIPTION FACTOR TFIIIB COMPONENT B'' HOMOLOG"/>
    <property type="match status" value="1"/>
</dbReference>
<feature type="compositionally biased region" description="Basic and acidic residues" evidence="2">
    <location>
        <begin position="89"/>
        <end position="102"/>
    </location>
</feature>
<proteinExistence type="predicted"/>
<dbReference type="GO" id="GO:0005634">
    <property type="term" value="C:nucleus"/>
    <property type="evidence" value="ECO:0007669"/>
    <property type="project" value="UniProtKB-SubCell"/>
</dbReference>
<feature type="region of interest" description="Disordered" evidence="2">
    <location>
        <begin position="383"/>
        <end position="411"/>
    </location>
</feature>
<dbReference type="InterPro" id="IPR009057">
    <property type="entry name" value="Homeodomain-like_sf"/>
</dbReference>
<feature type="compositionally biased region" description="Polar residues" evidence="2">
    <location>
        <begin position="383"/>
        <end position="399"/>
    </location>
</feature>
<comment type="caution">
    <text evidence="4">The sequence shown here is derived from an EMBL/GenBank/DDBJ whole genome shotgun (WGS) entry which is preliminary data.</text>
</comment>
<feature type="domain" description="Myb-like" evidence="3">
    <location>
        <begin position="261"/>
        <end position="309"/>
    </location>
</feature>
<dbReference type="InterPro" id="IPR039467">
    <property type="entry name" value="TFIIIB_B''_Myb"/>
</dbReference>
<evidence type="ECO:0000259" key="3">
    <source>
        <dbReference type="SMART" id="SM00717"/>
    </source>
</evidence>
<organism evidence="4 5">
    <name type="scientific">Gnathostoma spinigerum</name>
    <dbReference type="NCBI Taxonomy" id="75299"/>
    <lineage>
        <taxon>Eukaryota</taxon>
        <taxon>Metazoa</taxon>
        <taxon>Ecdysozoa</taxon>
        <taxon>Nematoda</taxon>
        <taxon>Chromadorea</taxon>
        <taxon>Rhabditida</taxon>
        <taxon>Spirurina</taxon>
        <taxon>Gnathostomatomorpha</taxon>
        <taxon>Gnathostomatoidea</taxon>
        <taxon>Gnathostomatidae</taxon>
        <taxon>Gnathostoma</taxon>
    </lineage>
</organism>
<comment type="subcellular location">
    <subcellularLocation>
        <location evidence="1">Nucleus</location>
    </subcellularLocation>
</comment>
<dbReference type="Proteomes" id="UP001608902">
    <property type="component" value="Unassembled WGS sequence"/>
</dbReference>
<feature type="compositionally biased region" description="Basic and acidic residues" evidence="2">
    <location>
        <begin position="174"/>
        <end position="190"/>
    </location>
</feature>
<feature type="compositionally biased region" description="Low complexity" evidence="2">
    <location>
        <begin position="37"/>
        <end position="48"/>
    </location>
</feature>
<dbReference type="InterPro" id="IPR001005">
    <property type="entry name" value="SANT/Myb"/>
</dbReference>
<protein>
    <recommendedName>
        <fullName evidence="3">Myb-like domain-containing protein</fullName>
    </recommendedName>
</protein>
<accession>A0ABD6E2L8</accession>
<evidence type="ECO:0000256" key="2">
    <source>
        <dbReference type="SAM" id="MobiDB-lite"/>
    </source>
</evidence>
<evidence type="ECO:0000256" key="1">
    <source>
        <dbReference type="ARBA" id="ARBA00004123"/>
    </source>
</evidence>
<feature type="compositionally biased region" description="Polar residues" evidence="2">
    <location>
        <begin position="103"/>
        <end position="136"/>
    </location>
</feature>
<dbReference type="EMBL" id="JBGFUD010000058">
    <property type="protein sequence ID" value="MFH4973525.1"/>
    <property type="molecule type" value="Genomic_DNA"/>
</dbReference>
<dbReference type="SUPFAM" id="SSF46689">
    <property type="entry name" value="Homeodomain-like"/>
    <property type="match status" value="1"/>
</dbReference>
<feature type="region of interest" description="Disordered" evidence="2">
    <location>
        <begin position="174"/>
        <end position="206"/>
    </location>
</feature>
<feature type="region of interest" description="Disordered" evidence="2">
    <location>
        <begin position="1"/>
        <end position="57"/>
    </location>
</feature>
<gene>
    <name evidence="4" type="ORF">AB6A40_000234</name>
</gene>
<dbReference type="Pfam" id="PF15963">
    <property type="entry name" value="Myb_DNA-bind_7"/>
    <property type="match status" value="1"/>
</dbReference>
<keyword evidence="5" id="KW-1185">Reference proteome</keyword>
<name>A0ABD6E2L8_9BILA</name>
<dbReference type="AlphaFoldDB" id="A0ABD6E2L8"/>
<evidence type="ECO:0000313" key="4">
    <source>
        <dbReference type="EMBL" id="MFH4973525.1"/>
    </source>
</evidence>